<dbReference type="Pfam" id="PF00004">
    <property type="entry name" value="AAA"/>
    <property type="match status" value="1"/>
</dbReference>
<dbReference type="SMART" id="SM00382">
    <property type="entry name" value="AAA"/>
    <property type="match status" value="1"/>
</dbReference>
<dbReference type="Gene3D" id="1.10.8.60">
    <property type="match status" value="1"/>
</dbReference>
<reference evidence="3" key="1">
    <citation type="submission" date="2014-05" db="EMBL/GenBank/DDBJ databases">
        <authorList>
            <person name="Chronopoulou M."/>
        </authorList>
    </citation>
    <scope>NUCLEOTIDE SEQUENCE</scope>
    <source>
        <tissue evidence="3">Whole organism</tissue>
    </source>
</reference>
<name>A0A0K2V662_LEPSM</name>
<evidence type="ECO:0000256" key="1">
    <source>
        <dbReference type="SAM" id="MobiDB-lite"/>
    </source>
</evidence>
<dbReference type="PANTHER" id="PTHR14690">
    <property type="entry name" value="IQ MOTIF CONTAINING WITH AAA DOMAIN 1"/>
    <property type="match status" value="1"/>
</dbReference>
<dbReference type="InterPro" id="IPR052267">
    <property type="entry name" value="N-DRC_Component"/>
</dbReference>
<dbReference type="AlphaFoldDB" id="A0A0K2V662"/>
<dbReference type="InterPro" id="IPR003959">
    <property type="entry name" value="ATPase_AAA_core"/>
</dbReference>
<sequence>MIREEKRLEVEEEIRKKVDDLMREELEQLKIAVERDKGKKGKISKKRKKTKKKANKKGKKKKDKDLTPDRTTESLVEELVQNGIIRTYPRVMLDEITGDISYTAMEMKKRGMDPRPGPGDIRRTIAEYCILPMASQHLRENTPHIKSVLLVGPEGVGKTLILNAICNELGAILFDLTATNIVGKYPGKSGLNMLLHLVFKVSRLVQPSVIFIDAAEKTFLKKVSKTDKSDPKRLKKDLPRLVRSLSSEDRVLLVGASRQPWECEQKGLMQTYQKLLILPKPDYSYRYCVWKTLITKAGGIISTTHHNDFDLSSLTKISDGYTSGHIQYAVNQILTERRLIQQNQGGRALRPSEFIVPLSKCEPVYREEEAALTAWLVKTPIGKKRYKLLEGDDEEGTGGGASGAGKKEKKKKKKK</sequence>
<dbReference type="GO" id="GO:0005524">
    <property type="term" value="F:ATP binding"/>
    <property type="evidence" value="ECO:0007669"/>
    <property type="project" value="InterPro"/>
</dbReference>
<feature type="compositionally biased region" description="Basic residues" evidence="1">
    <location>
        <begin position="38"/>
        <end position="62"/>
    </location>
</feature>
<dbReference type="SUPFAM" id="SSF52540">
    <property type="entry name" value="P-loop containing nucleoside triphosphate hydrolases"/>
    <property type="match status" value="1"/>
</dbReference>
<dbReference type="GO" id="GO:0016887">
    <property type="term" value="F:ATP hydrolysis activity"/>
    <property type="evidence" value="ECO:0007669"/>
    <property type="project" value="InterPro"/>
</dbReference>
<proteinExistence type="predicted"/>
<dbReference type="InterPro" id="IPR003593">
    <property type="entry name" value="AAA+_ATPase"/>
</dbReference>
<dbReference type="EMBL" id="HACA01028459">
    <property type="protein sequence ID" value="CDW45820.1"/>
    <property type="molecule type" value="Transcribed_RNA"/>
</dbReference>
<organism evidence="3">
    <name type="scientific">Lepeophtheirus salmonis</name>
    <name type="common">Salmon louse</name>
    <name type="synonym">Caligus salmonis</name>
    <dbReference type="NCBI Taxonomy" id="72036"/>
    <lineage>
        <taxon>Eukaryota</taxon>
        <taxon>Metazoa</taxon>
        <taxon>Ecdysozoa</taxon>
        <taxon>Arthropoda</taxon>
        <taxon>Crustacea</taxon>
        <taxon>Multicrustacea</taxon>
        <taxon>Hexanauplia</taxon>
        <taxon>Copepoda</taxon>
        <taxon>Siphonostomatoida</taxon>
        <taxon>Caligidae</taxon>
        <taxon>Lepeophtheirus</taxon>
    </lineage>
</organism>
<accession>A0A0K2V662</accession>
<dbReference type="OrthoDB" id="3046016at2759"/>
<feature type="domain" description="AAA+ ATPase" evidence="2">
    <location>
        <begin position="144"/>
        <end position="282"/>
    </location>
</feature>
<dbReference type="Gene3D" id="3.40.50.300">
    <property type="entry name" value="P-loop containing nucleotide triphosphate hydrolases"/>
    <property type="match status" value="1"/>
</dbReference>
<protein>
    <recommendedName>
        <fullName evidence="2">AAA+ ATPase domain-containing protein</fullName>
    </recommendedName>
</protein>
<feature type="region of interest" description="Disordered" evidence="1">
    <location>
        <begin position="388"/>
        <end position="415"/>
    </location>
</feature>
<evidence type="ECO:0000259" key="2">
    <source>
        <dbReference type="SMART" id="SM00382"/>
    </source>
</evidence>
<dbReference type="InterPro" id="IPR027417">
    <property type="entry name" value="P-loop_NTPase"/>
</dbReference>
<dbReference type="PANTHER" id="PTHR14690:SF0">
    <property type="entry name" value="IQ MOTIF CONTAINING WITH AAA DOMAIN 1"/>
    <property type="match status" value="1"/>
</dbReference>
<evidence type="ECO:0000313" key="3">
    <source>
        <dbReference type="EMBL" id="CDW45820.1"/>
    </source>
</evidence>
<feature type="region of interest" description="Disordered" evidence="1">
    <location>
        <begin position="31"/>
        <end position="70"/>
    </location>
</feature>